<evidence type="ECO:0000256" key="2">
    <source>
        <dbReference type="SAM" id="Phobius"/>
    </source>
</evidence>
<dbReference type="AlphaFoldDB" id="A0A835SY59"/>
<evidence type="ECO:0000256" key="1">
    <source>
        <dbReference type="SAM" id="MobiDB-lite"/>
    </source>
</evidence>
<sequence length="123" mass="12882">MAAVNVPEVSAEDIEIMAASQPDAGFQSILVGLLFGTVVALLVVVTGGVAYINIKQWLDARQETEDRDKEKAAPAAASSAKSGGKGGAEEVDPNAVVPLKRANRIKKEKGKGFAAADQFTSRR</sequence>
<gene>
    <name evidence="3" type="ORF">HXX76_011199</name>
</gene>
<accession>A0A835SY59</accession>
<keyword evidence="2" id="KW-0472">Membrane</keyword>
<reference evidence="3" key="1">
    <citation type="journal article" date="2020" name="bioRxiv">
        <title>Comparative genomics of Chlamydomonas.</title>
        <authorList>
            <person name="Craig R.J."/>
            <person name="Hasan A.R."/>
            <person name="Ness R.W."/>
            <person name="Keightley P.D."/>
        </authorList>
    </citation>
    <scope>NUCLEOTIDE SEQUENCE</scope>
    <source>
        <strain evidence="3">SAG 7.73</strain>
    </source>
</reference>
<dbReference type="OrthoDB" id="542862at2759"/>
<feature type="transmembrane region" description="Helical" evidence="2">
    <location>
        <begin position="29"/>
        <end position="52"/>
    </location>
</feature>
<feature type="region of interest" description="Disordered" evidence="1">
    <location>
        <begin position="62"/>
        <end position="94"/>
    </location>
</feature>
<dbReference type="EMBL" id="JAEHOC010000032">
    <property type="protein sequence ID" value="KAG2428955.1"/>
    <property type="molecule type" value="Genomic_DNA"/>
</dbReference>
<evidence type="ECO:0000313" key="3">
    <source>
        <dbReference type="EMBL" id="KAG2428955.1"/>
    </source>
</evidence>
<protein>
    <submittedName>
        <fullName evidence="3">Uncharacterized protein</fullName>
    </submittedName>
</protein>
<name>A0A835SY59_CHLIN</name>
<organism evidence="3 4">
    <name type="scientific">Chlamydomonas incerta</name>
    <dbReference type="NCBI Taxonomy" id="51695"/>
    <lineage>
        <taxon>Eukaryota</taxon>
        <taxon>Viridiplantae</taxon>
        <taxon>Chlorophyta</taxon>
        <taxon>core chlorophytes</taxon>
        <taxon>Chlorophyceae</taxon>
        <taxon>CS clade</taxon>
        <taxon>Chlamydomonadales</taxon>
        <taxon>Chlamydomonadaceae</taxon>
        <taxon>Chlamydomonas</taxon>
    </lineage>
</organism>
<comment type="caution">
    <text evidence="3">The sequence shown here is derived from an EMBL/GenBank/DDBJ whole genome shotgun (WGS) entry which is preliminary data.</text>
</comment>
<proteinExistence type="predicted"/>
<dbReference type="Proteomes" id="UP000650467">
    <property type="component" value="Unassembled WGS sequence"/>
</dbReference>
<keyword evidence="2" id="KW-0812">Transmembrane</keyword>
<evidence type="ECO:0000313" key="4">
    <source>
        <dbReference type="Proteomes" id="UP000650467"/>
    </source>
</evidence>
<feature type="compositionally biased region" description="Basic and acidic residues" evidence="1">
    <location>
        <begin position="62"/>
        <end position="72"/>
    </location>
</feature>
<feature type="compositionally biased region" description="Low complexity" evidence="1">
    <location>
        <begin position="73"/>
        <end position="82"/>
    </location>
</feature>
<keyword evidence="4" id="KW-1185">Reference proteome</keyword>
<keyword evidence="2" id="KW-1133">Transmembrane helix</keyword>